<comment type="function">
    <text evidence="5">Component of the ESCRT-II complex (endosomal sorting complex required for transport II), which is required for multivesicular body (MVB) formation and sorting of endosomal cargo proteins into MVBs.</text>
</comment>
<keyword evidence="8" id="KW-0378">Hydrolase</keyword>
<evidence type="ECO:0000256" key="2">
    <source>
        <dbReference type="ARBA" id="ARBA00022723"/>
    </source>
</evidence>
<dbReference type="InterPro" id="IPR040608">
    <property type="entry name" value="Snf8/Vps36"/>
</dbReference>
<keyword evidence="5" id="KW-0967">Endosome</keyword>
<dbReference type="InterPro" id="IPR001876">
    <property type="entry name" value="Znf_RanBP2"/>
</dbReference>
<dbReference type="InterPro" id="IPR037855">
    <property type="entry name" value="Vps36"/>
</dbReference>
<keyword evidence="2" id="KW-0479">Metal-binding</keyword>
<dbReference type="PANTHER" id="PTHR13128:SF12">
    <property type="entry name" value="VACUOLAR PROTEIN-SORTING-ASSOCIATED PROTEIN 36"/>
    <property type="match status" value="1"/>
</dbReference>
<comment type="caution">
    <text evidence="8">The sequence shown here is derived from an EMBL/GenBank/DDBJ whole genome shotgun (WGS) entry which is preliminary data.</text>
</comment>
<evidence type="ECO:0000313" key="8">
    <source>
        <dbReference type="EMBL" id="KAL1408761.1"/>
    </source>
</evidence>
<dbReference type="Gene3D" id="6.10.140.260">
    <property type="match status" value="1"/>
</dbReference>
<evidence type="ECO:0000259" key="7">
    <source>
        <dbReference type="PROSITE" id="PS51495"/>
    </source>
</evidence>
<feature type="region of interest" description="Disordered" evidence="6">
    <location>
        <begin position="253"/>
        <end position="278"/>
    </location>
</feature>
<sequence>MARAIPAGLNADYWSTFDLPPGAGVSEVLAEGEAWIGGWDGVGLYEGWVVPLVAAYASNNKVPAYETLSVHLTTHRLILVPEGGAKTRALDAPLSAVRQTEFYMGFMRSSPKITLFLGRSPVPEPSRASLSISSSSSLPPPVTAPVPAAASWTCGVCGFPNPLPPGPGNAPPPATKCQLCGVAYATSRSMSPPATRAGTPASAAASPAEPVPTPSPAPPPEPAASSDQVACPACTFLNHKYLSHCEICGTGLPKASGGDKKVDRQEPKPPAGPEKHDVVRLSFRKGGEKEAYRRLKGVLSDKVWERVAAGPPRRQASGDENGDKPGAGIDAIMKAISLDARAHDEGMQDAFKDLEVLMVRAGEMNLNAKLSAAGAGAASEEEATLVRSSLVQLGLRAPALTQDMADSEQGYLRGLAHELGGILTGRTRHEPQSTIHRDGLMLQPGHGVIALDTVWGLWMRARGIALLPPITLMNVIFFLPGHTSPSIRSLTLPSGLMVLHTPMYAPPVLLARLVERMSPRDDDGAEVGMSIIDIAAVEGLPIGLATELVEMIGTRAPASGIGIVCDDQTGPGEGGRKWYRDIISGWPLEGVGAA</sequence>
<name>A0ABR3Q211_9TREE</name>
<accession>A0ABR3Q211</accession>
<dbReference type="InterPro" id="IPR036388">
    <property type="entry name" value="WH-like_DNA-bd_sf"/>
</dbReference>
<evidence type="ECO:0000256" key="4">
    <source>
        <dbReference type="ARBA" id="ARBA00022833"/>
    </source>
</evidence>
<dbReference type="SUPFAM" id="SSF50729">
    <property type="entry name" value="PH domain-like"/>
    <property type="match status" value="2"/>
</dbReference>
<keyword evidence="3" id="KW-0863">Zinc-finger</keyword>
<evidence type="ECO:0000256" key="6">
    <source>
        <dbReference type="SAM" id="MobiDB-lite"/>
    </source>
</evidence>
<keyword evidence="5" id="KW-0813">Transport</keyword>
<feature type="compositionally biased region" description="Pro residues" evidence="6">
    <location>
        <begin position="209"/>
        <end position="222"/>
    </location>
</feature>
<keyword evidence="5" id="KW-0653">Protein transport</keyword>
<dbReference type="Gene3D" id="1.10.10.10">
    <property type="entry name" value="Winged helix-like DNA-binding domain superfamily/Winged helix DNA-binding domain"/>
    <property type="match status" value="1"/>
</dbReference>
<dbReference type="Proteomes" id="UP001565368">
    <property type="component" value="Unassembled WGS sequence"/>
</dbReference>
<dbReference type="Pfam" id="PF04157">
    <property type="entry name" value="EAP30"/>
    <property type="match status" value="1"/>
</dbReference>
<evidence type="ECO:0000313" key="9">
    <source>
        <dbReference type="Proteomes" id="UP001565368"/>
    </source>
</evidence>
<reference evidence="8 9" key="1">
    <citation type="submission" date="2023-08" db="EMBL/GenBank/DDBJ databases">
        <title>Annotated Genome Sequence of Vanrija albida AlHP1.</title>
        <authorList>
            <person name="Herzog R."/>
        </authorList>
    </citation>
    <scope>NUCLEOTIDE SEQUENCE [LARGE SCALE GENOMIC DNA]</scope>
    <source>
        <strain evidence="8 9">AlHP1</strain>
    </source>
</reference>
<keyword evidence="9" id="KW-1185">Reference proteome</keyword>
<protein>
    <recommendedName>
        <fullName evidence="5">Vacuolar protein-sorting-associated protein 36</fullName>
    </recommendedName>
    <alternativeName>
        <fullName evidence="5">ESCRT-II complex subunit VPS36</fullName>
    </alternativeName>
</protein>
<gene>
    <name evidence="8" type="primary">VPS36</name>
    <name evidence="8" type="ORF">Q8F55_005574</name>
</gene>
<dbReference type="PANTHER" id="PTHR13128">
    <property type="entry name" value="VACUOLAR PROTEIN-SORTING-ASSOCIATED PROTEIN 36"/>
    <property type="match status" value="1"/>
</dbReference>
<dbReference type="EMBL" id="JBBXJM010000004">
    <property type="protein sequence ID" value="KAL1408761.1"/>
    <property type="molecule type" value="Genomic_DNA"/>
</dbReference>
<dbReference type="SMART" id="SM00547">
    <property type="entry name" value="ZnF_RBZ"/>
    <property type="match status" value="2"/>
</dbReference>
<keyword evidence="5" id="KW-0963">Cytoplasm</keyword>
<dbReference type="GO" id="GO:0004040">
    <property type="term" value="F:amidase activity"/>
    <property type="evidence" value="ECO:0007669"/>
    <property type="project" value="UniProtKB-EC"/>
</dbReference>
<comment type="similarity">
    <text evidence="1 5">Belongs to the VPS36 family.</text>
</comment>
<dbReference type="PROSITE" id="PS51495">
    <property type="entry name" value="GLUE"/>
    <property type="match status" value="1"/>
</dbReference>
<keyword evidence="4" id="KW-0862">Zinc</keyword>
<feature type="compositionally biased region" description="Low complexity" evidence="6">
    <location>
        <begin position="191"/>
        <end position="208"/>
    </location>
</feature>
<feature type="domain" description="GLUE N-terminal" evidence="7">
    <location>
        <begin position="19"/>
        <end position="311"/>
    </location>
</feature>
<comment type="subunit">
    <text evidence="5">Component of the endosomal sorting complex required for transport II (ESCRT-II).</text>
</comment>
<evidence type="ECO:0000256" key="5">
    <source>
        <dbReference type="RuleBase" id="RU367095"/>
    </source>
</evidence>
<dbReference type="Pfam" id="PF11605">
    <property type="entry name" value="Vps36_ESCRT-II"/>
    <property type="match status" value="1"/>
</dbReference>
<evidence type="ECO:0000256" key="3">
    <source>
        <dbReference type="ARBA" id="ARBA00022771"/>
    </source>
</evidence>
<feature type="region of interest" description="Disordered" evidence="6">
    <location>
        <begin position="188"/>
        <end position="227"/>
    </location>
</feature>
<dbReference type="InterPro" id="IPR021648">
    <property type="entry name" value="GLUE_dom"/>
</dbReference>
<comment type="subcellular location">
    <subcellularLocation>
        <location evidence="5">Cytoplasm</location>
    </subcellularLocation>
    <subcellularLocation>
        <location evidence="5">Endosome</location>
    </subcellularLocation>
</comment>
<feature type="compositionally biased region" description="Basic and acidic residues" evidence="6">
    <location>
        <begin position="257"/>
        <end position="278"/>
    </location>
</feature>
<evidence type="ECO:0000256" key="1">
    <source>
        <dbReference type="ARBA" id="ARBA00009697"/>
    </source>
</evidence>
<organism evidence="8 9">
    <name type="scientific">Vanrija albida</name>
    <dbReference type="NCBI Taxonomy" id="181172"/>
    <lineage>
        <taxon>Eukaryota</taxon>
        <taxon>Fungi</taxon>
        <taxon>Dikarya</taxon>
        <taxon>Basidiomycota</taxon>
        <taxon>Agaricomycotina</taxon>
        <taxon>Tremellomycetes</taxon>
        <taxon>Trichosporonales</taxon>
        <taxon>Trichosporonaceae</taxon>
        <taxon>Vanrija</taxon>
    </lineage>
</organism>
<proteinExistence type="inferred from homology"/>
<dbReference type="RefSeq" id="XP_069208705.1">
    <property type="nucleotide sequence ID" value="XM_069354063.1"/>
</dbReference>
<dbReference type="Gene3D" id="2.30.29.30">
    <property type="entry name" value="Pleckstrin-homology domain (PH domain)/Phosphotyrosine-binding domain (PTB)"/>
    <property type="match status" value="2"/>
</dbReference>
<dbReference type="InterPro" id="IPR011993">
    <property type="entry name" value="PH-like_dom_sf"/>
</dbReference>
<dbReference type="GeneID" id="95986617"/>